<dbReference type="EMBL" id="CP064813">
    <property type="protein sequence ID" value="QPG75072.1"/>
    <property type="molecule type" value="Genomic_DNA"/>
</dbReference>
<keyword evidence="9" id="KW-0812">Transmembrane</keyword>
<dbReference type="KEGG" id="bnn:FOA43_002412"/>
<comment type="pathway">
    <text evidence="2">Lipid metabolism; sphingolipid metabolism.</text>
</comment>
<evidence type="ECO:0000256" key="5">
    <source>
        <dbReference type="ARBA" id="ARBA00012699"/>
    </source>
</evidence>
<reference evidence="15" key="1">
    <citation type="submission" date="2020-10" db="EMBL/GenBank/DDBJ databases">
        <authorList>
            <person name="Roach M.J.R."/>
        </authorList>
    </citation>
    <scope>NUCLEOTIDE SEQUENCE</scope>
    <source>
        <strain evidence="15">CBS 1945</strain>
    </source>
</reference>
<accession>A0A875S4T5</accession>
<keyword evidence="8" id="KW-0808">Transferase</keyword>
<dbReference type="GO" id="GO:0008120">
    <property type="term" value="F:ceramide glucosyltransferase activity"/>
    <property type="evidence" value="ECO:0007669"/>
    <property type="project" value="UniProtKB-EC"/>
</dbReference>
<evidence type="ECO:0000256" key="1">
    <source>
        <dbReference type="ARBA" id="ARBA00004141"/>
    </source>
</evidence>
<dbReference type="EC" id="2.4.1.80" evidence="5"/>
<gene>
    <name evidence="15" type="ORF">FOA43_002412</name>
</gene>
<dbReference type="GO" id="GO:0016020">
    <property type="term" value="C:membrane"/>
    <property type="evidence" value="ECO:0007669"/>
    <property type="project" value="UniProtKB-SubCell"/>
</dbReference>
<sequence>MQLCLRSSFEQDYPVDQLEIIFCIQDPHDPAIEIVQYLISQYPKIDAKLMIDDTSGGFPDNYGPNPKINNLSKGYKAAKYDVLWVIDSNAWARPDTLKRSIYSMVHNLHNGRKVNGSKRVKMMNHIPLAVALDDTSMGCYLDEMFLSSSHAKFYVSLNTLAVAPCVNGKSNIYRRSDLDHAVARMGEQASHESVDGLSGNNFSDARYYGSHPGEGIRFFARYIAEDNMIGQALWDYVGGRAGMSTDAVVQPLGGTNTLSDYINRRVRWLRVRKYMVLAATLVEPATECLMSGLIGSFSLSVIFWQCKFNVLYFSLHVLIWFLVDYCQFHLLASYVKALPTDGTSWQFPYFLRTSYHCQGGLMSVAQFIPVWITRELLAFPIWLIAMIGSRIDWRGQPFKIKADLTAERL</sequence>
<dbReference type="Gene3D" id="3.90.550.10">
    <property type="entry name" value="Spore Coat Polysaccharide Biosynthesis Protein SpsA, Chain A"/>
    <property type="match status" value="1"/>
</dbReference>
<evidence type="ECO:0000256" key="12">
    <source>
        <dbReference type="ARBA" id="ARBA00031017"/>
    </source>
</evidence>
<evidence type="ECO:0000256" key="11">
    <source>
        <dbReference type="ARBA" id="ARBA00023136"/>
    </source>
</evidence>
<evidence type="ECO:0000256" key="14">
    <source>
        <dbReference type="ARBA" id="ARBA00032575"/>
    </source>
</evidence>
<comment type="similarity">
    <text evidence="4">Belongs to the glycosyltransferase 2 family.</text>
</comment>
<dbReference type="UniPathway" id="UPA00222"/>
<dbReference type="OrthoDB" id="1483400at2759"/>
<dbReference type="RefSeq" id="XP_038778637.1">
    <property type="nucleotide sequence ID" value="XM_038922709.1"/>
</dbReference>
<evidence type="ECO:0000313" key="15">
    <source>
        <dbReference type="EMBL" id="QPG75072.1"/>
    </source>
</evidence>
<dbReference type="InterPro" id="IPR025993">
    <property type="entry name" value="Ceramide_glucosylTrfase"/>
</dbReference>
<evidence type="ECO:0000256" key="13">
    <source>
        <dbReference type="ARBA" id="ARBA00031543"/>
    </source>
</evidence>
<comment type="pathway">
    <text evidence="3">Sphingolipid metabolism.</text>
</comment>
<evidence type="ECO:0000256" key="7">
    <source>
        <dbReference type="ARBA" id="ARBA00022676"/>
    </source>
</evidence>
<evidence type="ECO:0000256" key="8">
    <source>
        <dbReference type="ARBA" id="ARBA00022679"/>
    </source>
</evidence>
<evidence type="ECO:0000256" key="9">
    <source>
        <dbReference type="ARBA" id="ARBA00022692"/>
    </source>
</evidence>
<evidence type="ECO:0000256" key="3">
    <source>
        <dbReference type="ARBA" id="ARBA00004991"/>
    </source>
</evidence>
<dbReference type="Pfam" id="PF13506">
    <property type="entry name" value="Glyco_transf_21"/>
    <property type="match status" value="2"/>
</dbReference>
<proteinExistence type="inferred from homology"/>
<keyword evidence="16" id="KW-1185">Reference proteome</keyword>
<dbReference type="Proteomes" id="UP000662931">
    <property type="component" value="Chromosome 2"/>
</dbReference>
<dbReference type="PANTHER" id="PTHR12726:SF0">
    <property type="entry name" value="CERAMIDE GLUCOSYLTRANSFERASE"/>
    <property type="match status" value="1"/>
</dbReference>
<dbReference type="InterPro" id="IPR029044">
    <property type="entry name" value="Nucleotide-diphossugar_trans"/>
</dbReference>
<keyword evidence="10" id="KW-1133">Transmembrane helix</keyword>
<dbReference type="PANTHER" id="PTHR12726">
    <property type="entry name" value="CERAMIDE GLUCOSYLTRANSFERASE"/>
    <property type="match status" value="1"/>
</dbReference>
<organism evidence="15 16">
    <name type="scientific">Eeniella nana</name>
    <name type="common">Yeast</name>
    <name type="synonym">Brettanomyces nanus</name>
    <dbReference type="NCBI Taxonomy" id="13502"/>
    <lineage>
        <taxon>Eukaryota</taxon>
        <taxon>Fungi</taxon>
        <taxon>Dikarya</taxon>
        <taxon>Ascomycota</taxon>
        <taxon>Saccharomycotina</taxon>
        <taxon>Pichiomycetes</taxon>
        <taxon>Pichiales</taxon>
        <taxon>Pichiaceae</taxon>
        <taxon>Brettanomyces</taxon>
    </lineage>
</organism>
<keyword evidence="11" id="KW-0472">Membrane</keyword>
<name>A0A875S4T5_EENNA</name>
<evidence type="ECO:0000256" key="6">
    <source>
        <dbReference type="ARBA" id="ARBA00019988"/>
    </source>
</evidence>
<evidence type="ECO:0000256" key="4">
    <source>
        <dbReference type="ARBA" id="ARBA00006739"/>
    </source>
</evidence>
<dbReference type="SUPFAM" id="SSF53448">
    <property type="entry name" value="Nucleotide-diphospho-sugar transferases"/>
    <property type="match status" value="1"/>
</dbReference>
<comment type="subcellular location">
    <subcellularLocation>
        <location evidence="1">Membrane</location>
        <topology evidence="1">Multi-pass membrane protein</topology>
    </subcellularLocation>
</comment>
<keyword evidence="7" id="KW-0328">Glycosyltransferase</keyword>
<evidence type="ECO:0000256" key="2">
    <source>
        <dbReference type="ARBA" id="ARBA00004760"/>
    </source>
</evidence>
<evidence type="ECO:0000256" key="10">
    <source>
        <dbReference type="ARBA" id="ARBA00022989"/>
    </source>
</evidence>
<protein>
    <recommendedName>
        <fullName evidence="6">Ceramide glucosyltransferase</fullName>
        <ecNumber evidence="5">2.4.1.80</ecNumber>
    </recommendedName>
    <alternativeName>
        <fullName evidence="13">Glucosylceramide synthase</fullName>
    </alternativeName>
    <alternativeName>
        <fullName evidence="14">UDP-glucose ceramide glucosyltransferase</fullName>
    </alternativeName>
    <alternativeName>
        <fullName evidence="12">UDP-glucose:N-acylsphingosine D-glucosyltransferase</fullName>
    </alternativeName>
</protein>
<dbReference type="AlphaFoldDB" id="A0A875S4T5"/>
<evidence type="ECO:0000313" key="16">
    <source>
        <dbReference type="Proteomes" id="UP000662931"/>
    </source>
</evidence>
<dbReference type="GeneID" id="62195813"/>
<dbReference type="GO" id="GO:0006679">
    <property type="term" value="P:glucosylceramide biosynthetic process"/>
    <property type="evidence" value="ECO:0007669"/>
    <property type="project" value="TreeGrafter"/>
</dbReference>